<dbReference type="Proteomes" id="UP000188605">
    <property type="component" value="Unassembled WGS sequence"/>
</dbReference>
<organism evidence="1 2">
    <name type="scientific">Candidatus Epulonipiscium fishelsonii</name>
    <dbReference type="NCBI Taxonomy" id="77094"/>
    <lineage>
        <taxon>Bacteria</taxon>
        <taxon>Bacillati</taxon>
        <taxon>Bacillota</taxon>
        <taxon>Clostridia</taxon>
        <taxon>Lachnospirales</taxon>
        <taxon>Lachnospiraceae</taxon>
        <taxon>Candidatus Epulonipiscium</taxon>
    </lineage>
</organism>
<evidence type="ECO:0000313" key="2">
    <source>
        <dbReference type="Proteomes" id="UP000188605"/>
    </source>
</evidence>
<dbReference type="EMBL" id="LJDB01000108">
    <property type="protein sequence ID" value="ONI37556.1"/>
    <property type="molecule type" value="Genomic_DNA"/>
</dbReference>
<accession>A0ACC8X7G7</accession>
<keyword evidence="2" id="KW-1185">Reference proteome</keyword>
<proteinExistence type="predicted"/>
<name>A0ACC8X7G7_9FIRM</name>
<evidence type="ECO:0000313" key="1">
    <source>
        <dbReference type="EMBL" id="ONI37556.1"/>
    </source>
</evidence>
<gene>
    <name evidence="1" type="ORF">AN396_12645</name>
</gene>
<sequence>MNDLDRCVNSEFMRVCKCVVPYLEQPVQKNVAIGLKVLELINTVNFYKGLDGSLNRYREENWETTLLQEIKKNLEPEKVYLIDALIKITELNNILSTKTPTNNTQHTEPVPPATDPAPEVHQPNITTFNVTKDFPVEDLLNTITNKLSAQNMNTKDIIPPKPENSAPPNNVVSEPDSPDLSGNFLEELMQNLAPLLDTNQSQLLTAIGNMLL</sequence>
<protein>
    <submittedName>
        <fullName evidence="1">Uncharacterized protein</fullName>
    </submittedName>
</protein>
<reference evidence="1" key="1">
    <citation type="submission" date="2016-08" db="EMBL/GenBank/DDBJ databases">
        <authorList>
            <person name="Ngugi D.K."/>
            <person name="Miyake S."/>
            <person name="Stingl U."/>
        </authorList>
    </citation>
    <scope>NUCLEOTIDE SEQUENCE</scope>
    <source>
        <strain evidence="1">SCG-B11WGA-EpuloA1</strain>
    </source>
</reference>
<comment type="caution">
    <text evidence="1">The sequence shown here is derived from an EMBL/GenBank/DDBJ whole genome shotgun (WGS) entry which is preliminary data.</text>
</comment>